<dbReference type="STRING" id="599839.J4GQE1"/>
<sequence>MHHCLEIDEILAVIVDYAYESRPTYDAAEGISVQRTQLRGFDKATVLALALTCRSFTDAALNRLWHSQKGIDRVLRTLPADAWSEKRADVHITRPLSIADWGRFDYYAGKVRVLEFQSSRIHNRPPENSYEPSPVQGFHYLFTGRKIPLLFSQLRHFTWSGIGNTGLAPLFVGQQLELLNLTLSVLQRAHQAYVSPPDDLKFALGILPRLQCFFIHNQMIRTPVEPCSAWDIFGSCSNLRVVRVDLKLSTNDLVRIALMPSLVEFHFVANSNDDLAPLLMIRDQPLFPSLRTIALGQSRNRCGADISSCAALLEKMNPGVLQDISLEVVGTSSSAMRSKLLSSLRMHRSTLRKLRLVGLRTNPAPIQLLREQDVFEDSELAPLLSFTGLTHLWLSFICRYDLGDSIVHRMADSWPALQSLKIGVTLGWDQRSRVTTYGLARLIKTCPQMRELALPIDISRNCLDPERDELPQSHHITAIDLMDSAIVTEDEGALDTTARCFAALLPELTCIKSTRPLWQLPRLKGPDSSDTAQACWTAIRNKIVMLCPDREYVVSKHDNMCPIPRGLATCMVSRLRS</sequence>
<evidence type="ECO:0000313" key="2">
    <source>
        <dbReference type="Proteomes" id="UP000006352"/>
    </source>
</evidence>
<accession>J4GQE1</accession>
<name>J4GQE1_9APHY</name>
<dbReference type="GeneID" id="24097896"/>
<evidence type="ECO:0000313" key="1">
    <source>
        <dbReference type="EMBL" id="CCM02985.1"/>
    </source>
</evidence>
<protein>
    <recommendedName>
        <fullName evidence="3">F-box domain-containing protein</fullName>
    </recommendedName>
</protein>
<dbReference type="InParanoid" id="J4GQE1"/>
<dbReference type="InterPro" id="IPR032675">
    <property type="entry name" value="LRR_dom_sf"/>
</dbReference>
<dbReference type="Gene3D" id="3.80.10.10">
    <property type="entry name" value="Ribonuclease Inhibitor"/>
    <property type="match status" value="1"/>
</dbReference>
<keyword evidence="2" id="KW-1185">Reference proteome</keyword>
<dbReference type="OrthoDB" id="2769405at2759"/>
<dbReference type="RefSeq" id="XP_012182268.1">
    <property type="nucleotide sequence ID" value="XM_012326878.1"/>
</dbReference>
<dbReference type="AlphaFoldDB" id="J4GQE1"/>
<dbReference type="EMBL" id="HE797096">
    <property type="protein sequence ID" value="CCM02985.1"/>
    <property type="molecule type" value="Genomic_DNA"/>
</dbReference>
<proteinExistence type="predicted"/>
<dbReference type="Proteomes" id="UP000006352">
    <property type="component" value="Unassembled WGS sequence"/>
</dbReference>
<dbReference type="SUPFAM" id="SSF52047">
    <property type="entry name" value="RNI-like"/>
    <property type="match status" value="1"/>
</dbReference>
<organism evidence="1 2">
    <name type="scientific">Fibroporia radiculosa</name>
    <dbReference type="NCBI Taxonomy" id="599839"/>
    <lineage>
        <taxon>Eukaryota</taxon>
        <taxon>Fungi</taxon>
        <taxon>Dikarya</taxon>
        <taxon>Basidiomycota</taxon>
        <taxon>Agaricomycotina</taxon>
        <taxon>Agaricomycetes</taxon>
        <taxon>Polyporales</taxon>
        <taxon>Fibroporiaceae</taxon>
        <taxon>Fibroporia</taxon>
    </lineage>
</organism>
<reference evidence="1 2" key="1">
    <citation type="journal article" date="2012" name="Appl. Environ. Microbiol.">
        <title>Short-read sequencing for genomic analysis of the brown rot fungus Fibroporia radiculosa.</title>
        <authorList>
            <person name="Tang J.D."/>
            <person name="Perkins A.D."/>
            <person name="Sonstegard T.S."/>
            <person name="Schroeder S.G."/>
            <person name="Burgess S.C."/>
            <person name="Diehl S.V."/>
        </authorList>
    </citation>
    <scope>NUCLEOTIDE SEQUENCE [LARGE SCALE GENOMIC DNA]</scope>
    <source>
        <strain evidence="1 2">TFFH 294</strain>
    </source>
</reference>
<gene>
    <name evidence="1" type="ORF">FIBRA_05100</name>
</gene>
<evidence type="ECO:0008006" key="3">
    <source>
        <dbReference type="Google" id="ProtNLM"/>
    </source>
</evidence>
<dbReference type="HOGENOM" id="CLU_557811_0_0_1"/>